<reference evidence="2 3" key="1">
    <citation type="submission" date="2019-09" db="EMBL/GenBank/DDBJ databases">
        <title>Draft genome sequencing of Hungatella hathewayi 123Y-2.</title>
        <authorList>
            <person name="Lv Q."/>
            <person name="Li S."/>
        </authorList>
    </citation>
    <scope>NUCLEOTIDE SEQUENCE [LARGE SCALE GENOMIC DNA]</scope>
    <source>
        <strain evidence="2 3">123Y-2</strain>
    </source>
</reference>
<name>A0AAW9WH79_9FIRM</name>
<evidence type="ECO:0000313" key="3">
    <source>
        <dbReference type="Proteomes" id="UP000434223"/>
    </source>
</evidence>
<sequence length="640" mass="74208">MITGVYYIQLKDAHINWGKHRKTNTRKLREEEAYIAIPAEYAYAYNLKKGDIYLCVLENGKSIELKASGSQSRKEYAKQFEGNGNLKIIYDWYKSNNAVEGDYVVVTIHDNKTIDLEFISAADHMRLLNLNIFGKKGKISKLDERVNVGFRLISLKLKNRESEHYNIRFFPDDLKSKSERPITTLIIGANGAGKSFILMILSDIFNAVQNTNSVSQLKYTYYGLKYILNGDLIEIEIINRAVIIHKNDVLLDKGNYALPKKVLAVAFMLNDKFHFKQNTALNENNIYEYLGVRVTSNASWTSSIGNKIAECLVNLASNERLQDFIERLSKYLELDSKLSIGCEISASDFWHDDLKTYLIKCGQKITDQEEFRRDAVKRISEDDYEILAEYLSEIRKNNLYIQEGNKIQFGVVFSTDNTRDEILKVKNDYKLIRDLCNLKVIKNLSLYLYKKGEKYSFDDASSGEKHILYSFANIFNTIQENSLVLIDEPEISLHPNWQIKYISFLKDVFKHYNSCHFVIATHSHYLVSDLDPESSSLITMENGQNNEKIVNTINYSTYAWSAENILYNVFGVRMTRNYYFDFDVRQLLYLISHQKKEELLNIKKLYCKLNKYVLDENDPLKCVLDEAKEYINNVECGESS</sequence>
<dbReference type="SUPFAM" id="SSF52540">
    <property type="entry name" value="P-loop containing nucleoside triphosphate hydrolases"/>
    <property type="match status" value="1"/>
</dbReference>
<dbReference type="RefSeq" id="WP_055649593.1">
    <property type="nucleotide sequence ID" value="NZ_CZAZ01000005.1"/>
</dbReference>
<comment type="caution">
    <text evidence="2">The sequence shown here is derived from an EMBL/GenBank/DDBJ whole genome shotgun (WGS) entry which is preliminary data.</text>
</comment>
<evidence type="ECO:0000259" key="1">
    <source>
        <dbReference type="Pfam" id="PF13175"/>
    </source>
</evidence>
<accession>A0AAW9WH79</accession>
<organism evidence="2 3">
    <name type="scientific">Hungatella hathewayi</name>
    <dbReference type="NCBI Taxonomy" id="154046"/>
    <lineage>
        <taxon>Bacteria</taxon>
        <taxon>Bacillati</taxon>
        <taxon>Bacillota</taxon>
        <taxon>Clostridia</taxon>
        <taxon>Lachnospirales</taxon>
        <taxon>Lachnospiraceae</taxon>
        <taxon>Hungatella</taxon>
    </lineage>
</organism>
<gene>
    <name evidence="2" type="ORF">GNE07_16810</name>
</gene>
<dbReference type="Proteomes" id="UP000434223">
    <property type="component" value="Unassembled WGS sequence"/>
</dbReference>
<dbReference type="AlphaFoldDB" id="A0AAW9WH79"/>
<dbReference type="Gene3D" id="3.40.50.300">
    <property type="entry name" value="P-loop containing nucleotide triphosphate hydrolases"/>
    <property type="match status" value="1"/>
</dbReference>
<evidence type="ECO:0000313" key="2">
    <source>
        <dbReference type="EMBL" id="MUB64695.1"/>
    </source>
</evidence>
<dbReference type="InterPro" id="IPR027417">
    <property type="entry name" value="P-loop_NTPase"/>
</dbReference>
<dbReference type="InterPro" id="IPR051396">
    <property type="entry name" value="Bact_Antivir_Def_Nuclease"/>
</dbReference>
<dbReference type="PANTHER" id="PTHR43581">
    <property type="entry name" value="ATP/GTP PHOSPHATASE"/>
    <property type="match status" value="1"/>
</dbReference>
<proteinExistence type="predicted"/>
<dbReference type="Pfam" id="PF13175">
    <property type="entry name" value="AAA_15"/>
    <property type="match status" value="1"/>
</dbReference>
<feature type="domain" description="Endonuclease GajA/Old nuclease/RecF-like AAA" evidence="1">
    <location>
        <begin position="172"/>
        <end position="527"/>
    </location>
</feature>
<protein>
    <submittedName>
        <fullName evidence="2">AAA family ATPase</fullName>
    </submittedName>
</protein>
<dbReference type="PANTHER" id="PTHR43581:SF2">
    <property type="entry name" value="EXCINUCLEASE ATPASE SUBUNIT"/>
    <property type="match status" value="1"/>
</dbReference>
<dbReference type="EMBL" id="WNME01000011">
    <property type="protein sequence ID" value="MUB64695.1"/>
    <property type="molecule type" value="Genomic_DNA"/>
</dbReference>
<dbReference type="InterPro" id="IPR041685">
    <property type="entry name" value="AAA_GajA/Old/RecF-like"/>
</dbReference>